<evidence type="ECO:0000256" key="1">
    <source>
        <dbReference type="ARBA" id="ARBA00022723"/>
    </source>
</evidence>
<dbReference type="GO" id="GO:0000978">
    <property type="term" value="F:RNA polymerase II cis-regulatory region sequence-specific DNA binding"/>
    <property type="evidence" value="ECO:0007669"/>
    <property type="project" value="TreeGrafter"/>
</dbReference>
<evidence type="ECO:0000256" key="3">
    <source>
        <dbReference type="ARBA" id="ARBA00022833"/>
    </source>
</evidence>
<feature type="compositionally biased region" description="Polar residues" evidence="9">
    <location>
        <begin position="446"/>
        <end position="458"/>
    </location>
</feature>
<dbReference type="EMBL" id="KL596620">
    <property type="protein sequence ID" value="KER34046.1"/>
    <property type="molecule type" value="Genomic_DNA"/>
</dbReference>
<keyword evidence="6" id="KW-0804">Transcription</keyword>
<accession>A0A075A3V5</accession>
<reference evidence="11 12" key="1">
    <citation type="submission" date="2013-11" db="EMBL/GenBank/DDBJ databases">
        <title>Opisthorchis viverrini - life in the bile duct.</title>
        <authorList>
            <person name="Young N.D."/>
            <person name="Nagarajan N."/>
            <person name="Lin S.J."/>
            <person name="Korhonen P.K."/>
            <person name="Jex A.R."/>
            <person name="Hall R.S."/>
            <person name="Safavi-Hemami H."/>
            <person name="Kaewkong W."/>
            <person name="Bertrand D."/>
            <person name="Gao S."/>
            <person name="Seet Q."/>
            <person name="Wongkham S."/>
            <person name="Teh B.T."/>
            <person name="Wongkham C."/>
            <person name="Intapan P.M."/>
            <person name="Maleewong W."/>
            <person name="Yang X."/>
            <person name="Hu M."/>
            <person name="Wang Z."/>
            <person name="Hofmann A."/>
            <person name="Sternberg P.W."/>
            <person name="Tan P."/>
            <person name="Wang J."/>
            <person name="Gasser R.B."/>
        </authorList>
    </citation>
    <scope>NUCLEOTIDE SEQUENCE [LARGE SCALE GENOMIC DNA]</scope>
</reference>
<protein>
    <recommendedName>
        <fullName evidence="10">Nuclear receptor domain-containing protein</fullName>
    </recommendedName>
</protein>
<name>A0A075A3V5_OPIVI</name>
<dbReference type="GO" id="GO:0008270">
    <property type="term" value="F:zinc ion binding"/>
    <property type="evidence" value="ECO:0007669"/>
    <property type="project" value="UniProtKB-KW"/>
</dbReference>
<dbReference type="GO" id="GO:0004879">
    <property type="term" value="F:nuclear receptor activity"/>
    <property type="evidence" value="ECO:0007669"/>
    <property type="project" value="TreeGrafter"/>
</dbReference>
<dbReference type="STRING" id="6198.A0A075A3V5"/>
<dbReference type="Proteomes" id="UP000054324">
    <property type="component" value="Unassembled WGS sequence"/>
</dbReference>
<evidence type="ECO:0000259" key="10">
    <source>
        <dbReference type="PROSITE" id="PS51030"/>
    </source>
</evidence>
<feature type="compositionally biased region" description="Polar residues" evidence="9">
    <location>
        <begin position="545"/>
        <end position="557"/>
    </location>
</feature>
<feature type="region of interest" description="Disordered" evidence="9">
    <location>
        <begin position="429"/>
        <end position="470"/>
    </location>
</feature>
<dbReference type="GO" id="GO:0030154">
    <property type="term" value="P:cell differentiation"/>
    <property type="evidence" value="ECO:0007669"/>
    <property type="project" value="TreeGrafter"/>
</dbReference>
<keyword evidence="8" id="KW-0539">Nucleus</keyword>
<dbReference type="InterPro" id="IPR050234">
    <property type="entry name" value="Nuclear_hormone_rcpt_NR1"/>
</dbReference>
<keyword evidence="2" id="KW-0863">Zinc-finger</keyword>
<evidence type="ECO:0000256" key="7">
    <source>
        <dbReference type="ARBA" id="ARBA00023170"/>
    </source>
</evidence>
<dbReference type="InterPro" id="IPR035500">
    <property type="entry name" value="NHR-like_dom_sf"/>
</dbReference>
<dbReference type="InterPro" id="IPR013088">
    <property type="entry name" value="Znf_NHR/GATA"/>
</dbReference>
<keyword evidence="1" id="KW-0479">Metal-binding</keyword>
<dbReference type="PROSITE" id="PS51030">
    <property type="entry name" value="NUCLEAR_REC_DBD_2"/>
    <property type="match status" value="1"/>
</dbReference>
<dbReference type="AlphaFoldDB" id="A0A075A3V5"/>
<dbReference type="PANTHER" id="PTHR24082:SF283">
    <property type="entry name" value="NUCLEAR HORMONE RECEPTOR HR96"/>
    <property type="match status" value="1"/>
</dbReference>
<dbReference type="GeneID" id="20314418"/>
<dbReference type="OrthoDB" id="6352325at2759"/>
<dbReference type="InterPro" id="IPR001628">
    <property type="entry name" value="Znf_hrmn_rcpt"/>
</dbReference>
<feature type="region of interest" description="Disordered" evidence="9">
    <location>
        <begin position="545"/>
        <end position="566"/>
    </location>
</feature>
<dbReference type="Gene3D" id="3.30.50.10">
    <property type="entry name" value="Erythroid Transcription Factor GATA-1, subunit A"/>
    <property type="match status" value="1"/>
</dbReference>
<dbReference type="SMART" id="SM00399">
    <property type="entry name" value="ZnF_C4"/>
    <property type="match status" value="1"/>
</dbReference>
<proteinExistence type="predicted"/>
<dbReference type="CTD" id="20314418"/>
<keyword evidence="4" id="KW-0805">Transcription regulation</keyword>
<keyword evidence="12" id="KW-1185">Reference proteome</keyword>
<gene>
    <name evidence="11" type="ORF">T265_00230</name>
</gene>
<evidence type="ECO:0000256" key="8">
    <source>
        <dbReference type="ARBA" id="ARBA00023242"/>
    </source>
</evidence>
<evidence type="ECO:0000256" key="4">
    <source>
        <dbReference type="ARBA" id="ARBA00023015"/>
    </source>
</evidence>
<keyword evidence="7" id="KW-0675">Receptor</keyword>
<dbReference type="PRINTS" id="PR00047">
    <property type="entry name" value="STROIDFINGER"/>
</dbReference>
<sequence>MEPGSTHFHTIKVDQIARQEKDSVYGSHACFPIHMRQNASGTLDSAPDSSTAHLQISCHTGDAYGTGHYFHSSPDIIPFSSTYQCSGSASEFSRSANKDSLLSTVVRTRRRKAGISDEERICIVCGEPASGYNFDRLTCESCKAFFRRNALKPKDKTSSDAEKDTFYRELSGLIRQAKSTDIVILAGDLNAQVGRLSSFESHLGGRFGVDARRTDNGDRLLQLCADHELYLANTSFQHRLLLQDWVDWNPNLMLADEPIEVVDKFVYLGSCISPGGLAKGDVSIRIGKVRAAFVNLRHLWRRRDINFSVKGRVYNAAKPGRCALRTSKDSVFDHRCLRSIARVWWEHRISNSEVRRMVLGRSNSPSIDELITLHRLRWLGHVLRMLVDRLPRRALFAQPREGWKRARGGQTMIWQRSVEAITSKLSCATPEKLEQRAKPRRRKHTSSQGGSCSPQHVITTPSSGGSGTATIQTYRPTGPHHLQVSSLSHGNNVAHRTAASHFVPSYSGSRLVDSAITTPTVPSSHINADTLDPSIPMGYNTNRTHAGRTSNSMSRQSLRPVPSTFTPYRRSHLRRTKLRRLGRRLRNTYSKENSLSTEPEFELNHQVLSCLQDCVQQIREPFTPDGHLETGVAVTLEQEYNRMDACIRRIIRVVKLLPYFAEIGKPAQLSLLRANIYGLIVLYSSFFFESGIRKLNYPILQRNGQVTTVTVSMLDEVVAPDASEDLSETRAVKADPLSPLHNPSTPCAPEQKHTSELREEFELYKANTLAAFDHLDQLIGTDDILRVCVLAIKLFTDDSFISEDLRASVSAAREAYLRFLWAYLRWRAGPKHLRSATELYARLLIAFIDLRTLEIRMTEFAKLLSLDSLSPLMREVCSQRNNSSMCSARM</sequence>
<dbReference type="GO" id="GO:0000122">
    <property type="term" value="P:negative regulation of transcription by RNA polymerase II"/>
    <property type="evidence" value="ECO:0007669"/>
    <property type="project" value="TreeGrafter"/>
</dbReference>
<dbReference type="PANTHER" id="PTHR24082">
    <property type="entry name" value="NUCLEAR HORMONE RECEPTOR"/>
    <property type="match status" value="1"/>
</dbReference>
<keyword evidence="3" id="KW-0862">Zinc</keyword>
<evidence type="ECO:0000256" key="6">
    <source>
        <dbReference type="ARBA" id="ARBA00023163"/>
    </source>
</evidence>
<dbReference type="SUPFAM" id="SSF48508">
    <property type="entry name" value="Nuclear receptor ligand-binding domain"/>
    <property type="match status" value="1"/>
</dbReference>
<dbReference type="GO" id="GO:0045944">
    <property type="term" value="P:positive regulation of transcription by RNA polymerase II"/>
    <property type="evidence" value="ECO:0007669"/>
    <property type="project" value="TreeGrafter"/>
</dbReference>
<keyword evidence="5" id="KW-0238">DNA-binding</keyword>
<feature type="domain" description="Nuclear receptor" evidence="10">
    <location>
        <begin position="119"/>
        <end position="148"/>
    </location>
</feature>
<dbReference type="PROSITE" id="PS00031">
    <property type="entry name" value="NUCLEAR_REC_DBD_1"/>
    <property type="match status" value="1"/>
</dbReference>
<dbReference type="SUPFAM" id="SSF57716">
    <property type="entry name" value="Glucocorticoid receptor-like (DNA-binding domain)"/>
    <property type="match status" value="1"/>
</dbReference>
<evidence type="ECO:0000256" key="9">
    <source>
        <dbReference type="SAM" id="MobiDB-lite"/>
    </source>
</evidence>
<dbReference type="Gene3D" id="1.10.565.10">
    <property type="entry name" value="Retinoid X Receptor"/>
    <property type="match status" value="1"/>
</dbReference>
<evidence type="ECO:0000313" key="12">
    <source>
        <dbReference type="Proteomes" id="UP000054324"/>
    </source>
</evidence>
<organism evidence="11 12">
    <name type="scientific">Opisthorchis viverrini</name>
    <name type="common">Southeast Asian liver fluke</name>
    <dbReference type="NCBI Taxonomy" id="6198"/>
    <lineage>
        <taxon>Eukaryota</taxon>
        <taxon>Metazoa</taxon>
        <taxon>Spiralia</taxon>
        <taxon>Lophotrochozoa</taxon>
        <taxon>Platyhelminthes</taxon>
        <taxon>Trematoda</taxon>
        <taxon>Digenea</taxon>
        <taxon>Opisthorchiida</taxon>
        <taxon>Opisthorchiata</taxon>
        <taxon>Opisthorchiidae</taxon>
        <taxon>Opisthorchis</taxon>
    </lineage>
</organism>
<dbReference type="RefSeq" id="XP_009162202.1">
    <property type="nucleotide sequence ID" value="XM_009163938.1"/>
</dbReference>
<evidence type="ECO:0000256" key="5">
    <source>
        <dbReference type="ARBA" id="ARBA00023125"/>
    </source>
</evidence>
<dbReference type="Pfam" id="PF00105">
    <property type="entry name" value="zf-C4"/>
    <property type="match status" value="1"/>
</dbReference>
<dbReference type="KEGG" id="ovi:T265_00230"/>
<evidence type="ECO:0000313" key="11">
    <source>
        <dbReference type="EMBL" id="KER34046.1"/>
    </source>
</evidence>
<evidence type="ECO:0000256" key="2">
    <source>
        <dbReference type="ARBA" id="ARBA00022771"/>
    </source>
</evidence>